<evidence type="ECO:0000259" key="2">
    <source>
        <dbReference type="Pfam" id="PF12850"/>
    </source>
</evidence>
<dbReference type="EC" id="3.1.4.-" evidence="1"/>
<dbReference type="Pfam" id="PF12850">
    <property type="entry name" value="Metallophos_2"/>
    <property type="match status" value="1"/>
</dbReference>
<evidence type="ECO:0000256" key="1">
    <source>
        <dbReference type="RuleBase" id="RU362039"/>
    </source>
</evidence>
<dbReference type="OrthoDB" id="9959at2157"/>
<keyword evidence="4" id="KW-1185">Reference proteome</keyword>
<dbReference type="EMBL" id="CP069188">
    <property type="protein sequence ID" value="QRV13408.1"/>
    <property type="molecule type" value="Genomic_DNA"/>
</dbReference>
<name>A0A8T8DVB2_9EURY</name>
<dbReference type="GO" id="GO:0046872">
    <property type="term" value="F:metal ion binding"/>
    <property type="evidence" value="ECO:0007669"/>
    <property type="project" value="UniProtKB-KW"/>
</dbReference>
<evidence type="ECO:0000313" key="4">
    <source>
        <dbReference type="Proteomes" id="UP000637819"/>
    </source>
</evidence>
<dbReference type="NCBIfam" id="TIGR00040">
    <property type="entry name" value="yfcE"/>
    <property type="match status" value="1"/>
</dbReference>
<dbReference type="InterPro" id="IPR024654">
    <property type="entry name" value="Calcineurin-like_PHP_lpxH"/>
</dbReference>
<evidence type="ECO:0000313" key="3">
    <source>
        <dbReference type="EMBL" id="QRV13408.1"/>
    </source>
</evidence>
<dbReference type="InterPro" id="IPR029052">
    <property type="entry name" value="Metallo-depent_PP-like"/>
</dbReference>
<organism evidence="3 4">
    <name type="scientific">Haloterrigena salifodinae</name>
    <dbReference type="NCBI Taxonomy" id="2675099"/>
    <lineage>
        <taxon>Archaea</taxon>
        <taxon>Methanobacteriati</taxon>
        <taxon>Methanobacteriota</taxon>
        <taxon>Stenosarchaea group</taxon>
        <taxon>Halobacteria</taxon>
        <taxon>Halobacteriales</taxon>
        <taxon>Natrialbaceae</taxon>
        <taxon>Haloterrigena</taxon>
    </lineage>
</organism>
<sequence length="171" mass="18156">MPHIAIVSDTHVPSRERSIPDWVVDEIERADHAIHAGDFDSNECYRRIVDLAGGPASLTAVRGNTDPATLELPRTATLEVSGVTFVVTHGTGSPSGWHDRVVETARGETDRESNDDLLAVAGHTHEIVDTTVDGVRVLNPGSATGASPADRATMLVATVEDGSLAVEERTD</sequence>
<dbReference type="InterPro" id="IPR000979">
    <property type="entry name" value="Phosphodiesterase_MJ0936/Vps29"/>
</dbReference>
<dbReference type="GO" id="GO:0016787">
    <property type="term" value="F:hydrolase activity"/>
    <property type="evidence" value="ECO:0007669"/>
    <property type="project" value="UniProtKB-UniRule"/>
</dbReference>
<comment type="similarity">
    <text evidence="1">Belongs to the metallophosphoesterase superfamily. YfcE family.</text>
</comment>
<feature type="domain" description="Calcineurin-like phosphoesterase" evidence="2">
    <location>
        <begin position="4"/>
        <end position="161"/>
    </location>
</feature>
<dbReference type="Proteomes" id="UP000637819">
    <property type="component" value="Chromosome"/>
</dbReference>
<dbReference type="SUPFAM" id="SSF56300">
    <property type="entry name" value="Metallo-dependent phosphatases"/>
    <property type="match status" value="1"/>
</dbReference>
<dbReference type="PANTHER" id="PTHR11124">
    <property type="entry name" value="VACUOLAR SORTING PROTEIN VPS29"/>
    <property type="match status" value="1"/>
</dbReference>
<dbReference type="RefSeq" id="WP_204746469.1">
    <property type="nucleotide sequence ID" value="NZ_CP069188.1"/>
</dbReference>
<dbReference type="AlphaFoldDB" id="A0A8T8DVB2"/>
<dbReference type="KEGG" id="hsal:JMJ58_10530"/>
<accession>A0A8T8DVB2</accession>
<keyword evidence="1" id="KW-0479">Metal-binding</keyword>
<gene>
    <name evidence="3" type="ORF">JMJ58_10530</name>
</gene>
<comment type="cofactor">
    <cofactor evidence="1">
        <name>a divalent metal cation</name>
        <dbReference type="ChEBI" id="CHEBI:60240"/>
    </cofactor>
</comment>
<dbReference type="GeneID" id="62875564"/>
<reference evidence="3 4" key="1">
    <citation type="submission" date="2021-01" db="EMBL/GenBank/DDBJ databases">
        <title>Genome Sequence and Methylation Pattern of Haloterrigena salifodinae BOL5-1, An Extremely Halophilic Archaeon from a Bolivian Salt Mine.</title>
        <authorList>
            <person name="DasSarma P."/>
            <person name="Anton B.P."/>
            <person name="DasSarma S.L."/>
            <person name="von Ehrenheim H.A.L."/>
            <person name="Martinez F.L."/>
            <person name="Guzman D."/>
            <person name="Roberts R.J."/>
            <person name="DasSarma S."/>
        </authorList>
    </citation>
    <scope>NUCLEOTIDE SEQUENCE [LARGE SCALE GENOMIC DNA]</scope>
    <source>
        <strain evidence="3 4">BOL5-1</strain>
    </source>
</reference>
<protein>
    <recommendedName>
        <fullName evidence="1">Phosphoesterase</fullName>
        <ecNumber evidence="1">3.1.4.-</ecNumber>
    </recommendedName>
</protein>
<proteinExistence type="inferred from homology"/>
<dbReference type="Gene3D" id="3.60.21.10">
    <property type="match status" value="1"/>
</dbReference>